<keyword evidence="1" id="KW-1005">Bacterial flagellum biogenesis</keyword>
<dbReference type="InterPro" id="IPR036679">
    <property type="entry name" value="FlgN-like_sf"/>
</dbReference>
<dbReference type="Proteomes" id="UP000183997">
    <property type="component" value="Unassembled WGS sequence"/>
</dbReference>
<evidence type="ECO:0000313" key="2">
    <source>
        <dbReference type="EMBL" id="SHK30751.1"/>
    </source>
</evidence>
<reference evidence="3" key="1">
    <citation type="submission" date="2016-11" db="EMBL/GenBank/DDBJ databases">
        <authorList>
            <person name="Varghese N."/>
            <person name="Submissions S."/>
        </authorList>
    </citation>
    <scope>NUCLEOTIDE SEQUENCE [LARGE SCALE GENOMIC DNA]</scope>
    <source>
        <strain evidence="3">DSM 10349</strain>
    </source>
</reference>
<dbReference type="Pfam" id="PF05130">
    <property type="entry name" value="FlgN"/>
    <property type="match status" value="1"/>
</dbReference>
<dbReference type="GO" id="GO:0044780">
    <property type="term" value="P:bacterial-type flagellum assembly"/>
    <property type="evidence" value="ECO:0007669"/>
    <property type="project" value="InterPro"/>
</dbReference>
<accession>A0A1M6RE38</accession>
<proteinExistence type="predicted"/>
<protein>
    <submittedName>
        <fullName evidence="2">FlgN protein</fullName>
    </submittedName>
</protein>
<dbReference type="AlphaFoldDB" id="A0A1M6RE38"/>
<dbReference type="EMBL" id="FRAR01000010">
    <property type="protein sequence ID" value="SHK30751.1"/>
    <property type="molecule type" value="Genomic_DNA"/>
</dbReference>
<evidence type="ECO:0000256" key="1">
    <source>
        <dbReference type="ARBA" id="ARBA00022795"/>
    </source>
</evidence>
<organism evidence="2 3">
    <name type="scientific">Desulforamulus aeronauticus DSM 10349</name>
    <dbReference type="NCBI Taxonomy" id="1121421"/>
    <lineage>
        <taxon>Bacteria</taxon>
        <taxon>Bacillati</taxon>
        <taxon>Bacillota</taxon>
        <taxon>Clostridia</taxon>
        <taxon>Eubacteriales</taxon>
        <taxon>Peptococcaceae</taxon>
        <taxon>Desulforamulus</taxon>
    </lineage>
</organism>
<keyword evidence="3" id="KW-1185">Reference proteome</keyword>
<dbReference type="STRING" id="1121421.SAMN02745123_01452"/>
<sequence length="161" mass="17793">MESLFFELKQILTEQSKTITELLTAAKAHNHALQENDISAISAAVKQQQALAENLTAQERTREALQTKLAQYFALPEDVTLKHLMNHVPSDNGLSSLAQEMNSNLEQLAAVNQLNNALSNNGMLFLQKFRAILQPAIGTTYQGTGQVRQQRATVSTMNKSI</sequence>
<dbReference type="Gene3D" id="1.20.58.300">
    <property type="entry name" value="FlgN-like"/>
    <property type="match status" value="1"/>
</dbReference>
<dbReference type="InterPro" id="IPR007809">
    <property type="entry name" value="FlgN-like"/>
</dbReference>
<gene>
    <name evidence="2" type="ORF">SAMN02745123_01452</name>
</gene>
<dbReference type="RefSeq" id="WP_175548983.1">
    <property type="nucleotide sequence ID" value="NZ_FRAR01000010.1"/>
</dbReference>
<evidence type="ECO:0000313" key="3">
    <source>
        <dbReference type="Proteomes" id="UP000183997"/>
    </source>
</evidence>
<name>A0A1M6RE38_9FIRM</name>
<dbReference type="SUPFAM" id="SSF140566">
    <property type="entry name" value="FlgN-like"/>
    <property type="match status" value="1"/>
</dbReference>